<accession>K5UFA8</accession>
<evidence type="ECO:0000313" key="3">
    <source>
        <dbReference type="Proteomes" id="UP000008370"/>
    </source>
</evidence>
<organism evidence="2 3">
    <name type="scientific">Phanerochaete carnosa (strain HHB-10118-sp)</name>
    <name type="common">White-rot fungus</name>
    <name type="synonym">Peniophora carnosa</name>
    <dbReference type="NCBI Taxonomy" id="650164"/>
    <lineage>
        <taxon>Eukaryota</taxon>
        <taxon>Fungi</taxon>
        <taxon>Dikarya</taxon>
        <taxon>Basidiomycota</taxon>
        <taxon>Agaricomycotina</taxon>
        <taxon>Agaricomycetes</taxon>
        <taxon>Polyporales</taxon>
        <taxon>Phanerochaetaceae</taxon>
        <taxon>Phanerochaete</taxon>
    </lineage>
</organism>
<gene>
    <name evidence="2" type="ORF">PHACADRAFT_109355</name>
</gene>
<dbReference type="HOGENOM" id="CLU_075365_0_0_1"/>
<proteinExistence type="predicted"/>
<dbReference type="AlphaFoldDB" id="K5UFA8"/>
<protein>
    <submittedName>
        <fullName evidence="2">Uncharacterized protein</fullName>
    </submittedName>
</protein>
<evidence type="ECO:0000256" key="1">
    <source>
        <dbReference type="SAM" id="MobiDB-lite"/>
    </source>
</evidence>
<dbReference type="Proteomes" id="UP000008370">
    <property type="component" value="Unassembled WGS sequence"/>
</dbReference>
<dbReference type="KEGG" id="pco:PHACADRAFT_109355"/>
<sequence length="329" mass="38489">MNGTKYRRRSNLLKQMEHKLIISNSKHYSLRHFGHDHRLYACMTRFMTGHFPHGDFHNKMNLDSSCLCTCADIHESQDHILYECPYWIRPQGIRPPKRVSDQVRIELISAGKQLELQNKEQQVSIDDIQDFLSLNLLVGTFKWQDLMEHLRSDVFPEHERDAPGWQFHLTYLAFDALVLQRPALFKKYHRETRKRRTPPTFLQWLFSQKRWLIKHVWAKYKRMHPGTQAQFQDVAPDWLKSVMTAARVPLKPESYKEGKDKTSDWKQDGQTDIAEFVSSTVGSPASKDLILLPDINSRKEVAPDKHVDRSTDTLPSLPPQHGPLNPLFS</sequence>
<dbReference type="RefSeq" id="XP_007403311.1">
    <property type="nucleotide sequence ID" value="XM_007403249.1"/>
</dbReference>
<reference evidence="2 3" key="1">
    <citation type="journal article" date="2012" name="BMC Genomics">
        <title>Comparative genomics of the white-rot fungi, Phanerochaete carnosa and P. chrysosporium, to elucidate the genetic basis of the distinct wood types they colonize.</title>
        <authorList>
            <person name="Suzuki H."/>
            <person name="MacDonald J."/>
            <person name="Syed K."/>
            <person name="Salamov A."/>
            <person name="Hori C."/>
            <person name="Aerts A."/>
            <person name="Henrissat B."/>
            <person name="Wiebenga A."/>
            <person name="vanKuyk P.A."/>
            <person name="Barry K."/>
            <person name="Lindquist E."/>
            <person name="LaButti K."/>
            <person name="Lapidus A."/>
            <person name="Lucas S."/>
            <person name="Coutinho P."/>
            <person name="Gong Y."/>
            <person name="Samejima M."/>
            <person name="Mahadevan R."/>
            <person name="Abou-Zaid M."/>
            <person name="de Vries R.P."/>
            <person name="Igarashi K."/>
            <person name="Yadav J.S."/>
            <person name="Grigoriev I.V."/>
            <person name="Master E.R."/>
        </authorList>
    </citation>
    <scope>NUCLEOTIDE SEQUENCE [LARGE SCALE GENOMIC DNA]</scope>
    <source>
        <strain evidence="2 3">HHB-10118-sp</strain>
    </source>
</reference>
<evidence type="ECO:0000313" key="2">
    <source>
        <dbReference type="EMBL" id="EKM48136.1"/>
    </source>
</evidence>
<dbReference type="InParanoid" id="K5UFA8"/>
<keyword evidence="3" id="KW-1185">Reference proteome</keyword>
<dbReference type="STRING" id="650164.K5UFA8"/>
<dbReference type="OrthoDB" id="3230070at2759"/>
<dbReference type="GeneID" id="18907585"/>
<dbReference type="EMBL" id="JH931385">
    <property type="protein sequence ID" value="EKM48136.1"/>
    <property type="molecule type" value="Genomic_DNA"/>
</dbReference>
<name>K5UFA8_PHACS</name>
<feature type="compositionally biased region" description="Basic and acidic residues" evidence="1">
    <location>
        <begin position="300"/>
        <end position="311"/>
    </location>
</feature>
<feature type="region of interest" description="Disordered" evidence="1">
    <location>
        <begin position="300"/>
        <end position="329"/>
    </location>
</feature>